<name>A0A5Q0CAZ7_9HYPH</name>
<dbReference type="Gene3D" id="3.30.70.1230">
    <property type="entry name" value="Nucleotide cyclase"/>
    <property type="match status" value="1"/>
</dbReference>
<dbReference type="Proteomes" id="UP000326881">
    <property type="component" value="Plasmid unnamed"/>
</dbReference>
<dbReference type="CDD" id="cd07302">
    <property type="entry name" value="CHD"/>
    <property type="match status" value="1"/>
</dbReference>
<dbReference type="InterPro" id="IPR050697">
    <property type="entry name" value="Adenylyl/Guanylyl_Cyclase_3/4"/>
</dbReference>
<feature type="domain" description="Guanylate cyclase" evidence="1">
    <location>
        <begin position="7"/>
        <end position="117"/>
    </location>
</feature>
<dbReference type="PANTHER" id="PTHR43081">
    <property type="entry name" value="ADENYLATE CYCLASE, TERMINAL-DIFFERENTIATION SPECIFIC-RELATED"/>
    <property type="match status" value="1"/>
</dbReference>
<dbReference type="GO" id="GO:0006171">
    <property type="term" value="P:cAMP biosynthetic process"/>
    <property type="evidence" value="ECO:0007669"/>
    <property type="project" value="TreeGrafter"/>
</dbReference>
<reference evidence="2 3" key="1">
    <citation type="submission" date="2019-08" db="EMBL/GenBank/DDBJ databases">
        <title>Prosopis cineraria nodule microbiome.</title>
        <authorList>
            <person name="Ali R."/>
            <person name="Chaluvadi S.R."/>
            <person name="Wang X."/>
        </authorList>
    </citation>
    <scope>NUCLEOTIDE SEQUENCE [LARGE SCALE GENOMIC DNA]</scope>
    <source>
        <strain evidence="2 3">BG7</strain>
        <plasmid evidence="2 3">unnamed</plasmid>
    </source>
</reference>
<keyword evidence="2" id="KW-0614">Plasmid</keyword>
<evidence type="ECO:0000313" key="3">
    <source>
        <dbReference type="Proteomes" id="UP000326881"/>
    </source>
</evidence>
<dbReference type="Gene3D" id="1.25.40.10">
    <property type="entry name" value="Tetratricopeptide repeat domain"/>
    <property type="match status" value="1"/>
</dbReference>
<protein>
    <submittedName>
        <fullName evidence="2">Adenylate/guanylate cyclase domain-containing protein</fullName>
    </submittedName>
</protein>
<dbReference type="SUPFAM" id="SSF55073">
    <property type="entry name" value="Nucleotide cyclase"/>
    <property type="match status" value="1"/>
</dbReference>
<evidence type="ECO:0000313" key="2">
    <source>
        <dbReference type="EMBL" id="QFY63046.1"/>
    </source>
</evidence>
<dbReference type="RefSeq" id="WP_153273020.1">
    <property type="nucleotide sequence ID" value="NZ_CP043499.1"/>
</dbReference>
<dbReference type="InterPro" id="IPR011990">
    <property type="entry name" value="TPR-like_helical_dom_sf"/>
</dbReference>
<gene>
    <name evidence="2" type="ORF">FZ934_22265</name>
</gene>
<dbReference type="PANTHER" id="PTHR43081:SF19">
    <property type="entry name" value="PH-SENSITIVE ADENYLATE CYCLASE RV1264"/>
    <property type="match status" value="1"/>
</dbReference>
<dbReference type="KEGG" id="rgr:FZ934_22265"/>
<keyword evidence="3" id="KW-1185">Reference proteome</keyword>
<dbReference type="EMBL" id="CP043499">
    <property type="protein sequence ID" value="QFY63046.1"/>
    <property type="molecule type" value="Genomic_DNA"/>
</dbReference>
<dbReference type="OrthoDB" id="54411at2"/>
<dbReference type="InterPro" id="IPR029787">
    <property type="entry name" value="Nucleotide_cyclase"/>
</dbReference>
<dbReference type="PROSITE" id="PS50125">
    <property type="entry name" value="GUANYLATE_CYCLASE_2"/>
    <property type="match status" value="1"/>
</dbReference>
<accession>A0A5Q0CAZ7</accession>
<evidence type="ECO:0000259" key="1">
    <source>
        <dbReference type="PROSITE" id="PS50125"/>
    </source>
</evidence>
<dbReference type="Gene3D" id="3.40.50.10610">
    <property type="entry name" value="ABC-type transport auxiliary lipoprotein component"/>
    <property type="match status" value="1"/>
</dbReference>
<sequence>MQRKLATIMVGDFVGSTPAMELDEEDAIARIGAALDTVRMVVQRHDGRVFGTAGDALLAEFGSPVNALRSAIEARAEIAALPGSSGGDMRFGLHVADVVVVGSDLRGDGVNIAARIEASAPPGAIEVSGLLYDQVRRVSPCGFEDIGERQLKGIFEPIRIYRVTDLVDRHLYQFAPTRSAPSTAQSPRTNSIAVARFDVAPGAIADQHFLAEGITDDLTLELSRLKGVFVSSRTAASALATRDPVEIGRILGVGYVISGSIRQAGDDLRINISLLETGEGLVIWSDRIRRPFHELLDVMDEIIARVAATVSGRVEQSELAAARLKRPENMTAYEYYLRGLDHHRLTGVSDNHIHEAISWFERSMAADPGFGRPFAMHVCSWSNLPSFDLSRAELQVAHALALDPTDPEAHRIMGAIKMKSGDFASARYHHIRAHELAPNDAYILGRSAAFYVYAGEPERALDMLDRAETLDPFLPVWITEERVAALYALERFEEMVRAALTLPFQTRRTSLYQVAANMACGNIERAELLVRQALSLDPSLSAIYIRMQETYADASITETLIARNCDAGLPLTPRKPATRKKSVPPKQ</sequence>
<geneLocation type="plasmid" evidence="2 3">
    <name>unnamed</name>
</geneLocation>
<dbReference type="GO" id="GO:0004016">
    <property type="term" value="F:adenylate cyclase activity"/>
    <property type="evidence" value="ECO:0007669"/>
    <property type="project" value="UniProtKB-ARBA"/>
</dbReference>
<dbReference type="AlphaFoldDB" id="A0A5Q0CAZ7"/>
<dbReference type="InterPro" id="IPR019734">
    <property type="entry name" value="TPR_rpt"/>
</dbReference>
<dbReference type="SUPFAM" id="SSF48452">
    <property type="entry name" value="TPR-like"/>
    <property type="match status" value="1"/>
</dbReference>
<organism evidence="2 3">
    <name type="scientific">Rhizobium grahamii</name>
    <dbReference type="NCBI Taxonomy" id="1120045"/>
    <lineage>
        <taxon>Bacteria</taxon>
        <taxon>Pseudomonadati</taxon>
        <taxon>Pseudomonadota</taxon>
        <taxon>Alphaproteobacteria</taxon>
        <taxon>Hyphomicrobiales</taxon>
        <taxon>Rhizobiaceae</taxon>
        <taxon>Rhizobium/Agrobacterium group</taxon>
        <taxon>Rhizobium</taxon>
    </lineage>
</organism>
<dbReference type="SMART" id="SM00028">
    <property type="entry name" value="TPR"/>
    <property type="match status" value="4"/>
</dbReference>
<dbReference type="GO" id="GO:0035556">
    <property type="term" value="P:intracellular signal transduction"/>
    <property type="evidence" value="ECO:0007669"/>
    <property type="project" value="InterPro"/>
</dbReference>
<dbReference type="InterPro" id="IPR001054">
    <property type="entry name" value="A/G_cyclase"/>
</dbReference>
<proteinExistence type="predicted"/>